<dbReference type="OrthoDB" id="194386at2759"/>
<dbReference type="PANTHER" id="PTHR14614">
    <property type="entry name" value="HEPATOCELLULAR CARCINOMA-ASSOCIATED ANTIGEN"/>
    <property type="match status" value="1"/>
</dbReference>
<dbReference type="Gene3D" id="3.40.50.150">
    <property type="entry name" value="Vaccinia Virus protein VP39"/>
    <property type="match status" value="1"/>
</dbReference>
<reference evidence="2" key="1">
    <citation type="journal article" date="2011" name="Proc. Natl. Acad. Sci. U.S.A.">
        <title>Obligate biotrophy features unraveled by the genomic analysis of rust fungi.</title>
        <authorList>
            <person name="Duplessis S."/>
            <person name="Cuomo C.A."/>
            <person name="Lin Y.-C."/>
            <person name="Aerts A."/>
            <person name="Tisserant E."/>
            <person name="Veneault-Fourrey C."/>
            <person name="Joly D.L."/>
            <person name="Hacquard S."/>
            <person name="Amselem J."/>
            <person name="Cantarel B.L."/>
            <person name="Chiu R."/>
            <person name="Coutinho P.M."/>
            <person name="Feau N."/>
            <person name="Field M."/>
            <person name="Frey P."/>
            <person name="Gelhaye E."/>
            <person name="Goldberg J."/>
            <person name="Grabherr M.G."/>
            <person name="Kodira C.D."/>
            <person name="Kohler A."/>
            <person name="Kuees U."/>
            <person name="Lindquist E.A."/>
            <person name="Lucas S.M."/>
            <person name="Mago R."/>
            <person name="Mauceli E."/>
            <person name="Morin E."/>
            <person name="Murat C."/>
            <person name="Pangilinan J.L."/>
            <person name="Park R."/>
            <person name="Pearson M."/>
            <person name="Quesneville H."/>
            <person name="Rouhier N."/>
            <person name="Sakthikumar S."/>
            <person name="Salamov A.A."/>
            <person name="Schmutz J."/>
            <person name="Selles B."/>
            <person name="Shapiro H."/>
            <person name="Tanguay P."/>
            <person name="Tuskan G.A."/>
            <person name="Henrissat B."/>
            <person name="Van de Peer Y."/>
            <person name="Rouze P."/>
            <person name="Ellis J.G."/>
            <person name="Dodds P.N."/>
            <person name="Schein J.E."/>
            <person name="Zhong S."/>
            <person name="Hamelin R.C."/>
            <person name="Grigoriev I.V."/>
            <person name="Szabo L.J."/>
            <person name="Martin F."/>
        </authorList>
    </citation>
    <scope>NUCLEOTIDE SEQUENCE [LARGE SCALE GENOMIC DNA]</scope>
    <source>
        <strain evidence="2">98AG31 / pathotype 3-4-7</strain>
    </source>
</reference>
<dbReference type="InterPro" id="IPR029063">
    <property type="entry name" value="SAM-dependent_MTases_sf"/>
</dbReference>
<name>F4RCI1_MELLP</name>
<keyword evidence="2" id="KW-1185">Reference proteome</keyword>
<dbReference type="KEGG" id="mlr:MELLADRAFT_47341"/>
<dbReference type="InParanoid" id="F4RCI1"/>
<dbReference type="Pfam" id="PF10294">
    <property type="entry name" value="Methyltransf_16"/>
    <property type="match status" value="1"/>
</dbReference>
<dbReference type="InterPro" id="IPR019410">
    <property type="entry name" value="Methyltransf_16"/>
</dbReference>
<dbReference type="GeneID" id="18928425"/>
<dbReference type="RefSeq" id="XP_007406793.1">
    <property type="nucleotide sequence ID" value="XM_007406731.1"/>
</dbReference>
<dbReference type="VEuPathDB" id="FungiDB:MELLADRAFT_47341"/>
<gene>
    <name evidence="1" type="ORF">MELLADRAFT_47341</name>
</gene>
<dbReference type="eggNOG" id="ENOG502S5E4">
    <property type="taxonomic scope" value="Eukaryota"/>
</dbReference>
<evidence type="ECO:0000313" key="2">
    <source>
        <dbReference type="Proteomes" id="UP000001072"/>
    </source>
</evidence>
<organism evidence="2">
    <name type="scientific">Melampsora larici-populina (strain 98AG31 / pathotype 3-4-7)</name>
    <name type="common">Poplar leaf rust fungus</name>
    <dbReference type="NCBI Taxonomy" id="747676"/>
    <lineage>
        <taxon>Eukaryota</taxon>
        <taxon>Fungi</taxon>
        <taxon>Dikarya</taxon>
        <taxon>Basidiomycota</taxon>
        <taxon>Pucciniomycotina</taxon>
        <taxon>Pucciniomycetes</taxon>
        <taxon>Pucciniales</taxon>
        <taxon>Melampsoraceae</taxon>
        <taxon>Melampsora</taxon>
    </lineage>
</organism>
<proteinExistence type="predicted"/>
<evidence type="ECO:0000313" key="1">
    <source>
        <dbReference type="EMBL" id="EGG09739.1"/>
    </source>
</evidence>
<dbReference type="Proteomes" id="UP000001072">
    <property type="component" value="Unassembled WGS sequence"/>
</dbReference>
<dbReference type="EMBL" id="GL883096">
    <property type="protein sequence ID" value="EGG09739.1"/>
    <property type="molecule type" value="Genomic_DNA"/>
</dbReference>
<dbReference type="GO" id="GO:0005634">
    <property type="term" value="C:nucleus"/>
    <property type="evidence" value="ECO:0007669"/>
    <property type="project" value="TreeGrafter"/>
</dbReference>
<dbReference type="AlphaFoldDB" id="F4RCI1"/>
<dbReference type="SUPFAM" id="SSF53335">
    <property type="entry name" value="S-adenosyl-L-methionine-dependent methyltransferases"/>
    <property type="match status" value="1"/>
</dbReference>
<dbReference type="GO" id="GO:0005737">
    <property type="term" value="C:cytoplasm"/>
    <property type="evidence" value="ECO:0007669"/>
    <property type="project" value="TreeGrafter"/>
</dbReference>
<sequence>MKSSDIQQLSQPLPSHRTKHLKHLQYNLWPPVLKPSYNSVQSPTVHISLLQNDNCGLSTGSTLWLGAQVLSAYLLSHVPSRTTRKCQSRCAIEIGAGTGLMSITLSALGYHVLATDIEPSLTSILMPNVKGWVSSSSAESGPLCVGRLDWNLPINYRTIQSWLESKIEFDLIVTTDTVYTSELLRPLLMTLKNLSDSSTRPPPIYLALERRDPALVESFFKMADQLNFKADRIDHSSLVKLTEQMGWELDDWEGVEVWKLRQRVQKLKARHVSGTTPK</sequence>
<dbReference type="PANTHER" id="PTHR14614:SF162">
    <property type="entry name" value="EXPRESSED PROTEIN"/>
    <property type="match status" value="1"/>
</dbReference>
<dbReference type="GO" id="GO:0008757">
    <property type="term" value="F:S-adenosylmethionine-dependent methyltransferase activity"/>
    <property type="evidence" value="ECO:0007669"/>
    <property type="project" value="UniProtKB-ARBA"/>
</dbReference>
<dbReference type="HOGENOM" id="CLU_089365_0_0_1"/>
<accession>F4RCI1</accession>
<protein>
    <submittedName>
        <fullName evidence="1">Uncharacterized protein</fullName>
    </submittedName>
</protein>